<evidence type="ECO:0000313" key="1">
    <source>
        <dbReference type="EMBL" id="MDP9820490.1"/>
    </source>
</evidence>
<evidence type="ECO:0008006" key="3">
    <source>
        <dbReference type="Google" id="ProtNLM"/>
    </source>
</evidence>
<reference evidence="1 2" key="1">
    <citation type="submission" date="2023-07" db="EMBL/GenBank/DDBJ databases">
        <title>Sequencing the genomes of 1000 actinobacteria strains.</title>
        <authorList>
            <person name="Klenk H.-P."/>
        </authorList>
    </citation>
    <scope>NUCLEOTIDE SEQUENCE [LARGE SCALE GENOMIC DNA]</scope>
    <source>
        <strain evidence="1 2">GD13</strain>
    </source>
</reference>
<organism evidence="1 2">
    <name type="scientific">Nocardioides massiliensis</name>
    <dbReference type="NCBI Taxonomy" id="1325935"/>
    <lineage>
        <taxon>Bacteria</taxon>
        <taxon>Bacillati</taxon>
        <taxon>Actinomycetota</taxon>
        <taxon>Actinomycetes</taxon>
        <taxon>Propionibacteriales</taxon>
        <taxon>Nocardioidaceae</taxon>
        <taxon>Nocardioides</taxon>
    </lineage>
</organism>
<keyword evidence="2" id="KW-1185">Reference proteome</keyword>
<evidence type="ECO:0000313" key="2">
    <source>
        <dbReference type="Proteomes" id="UP001240447"/>
    </source>
</evidence>
<dbReference type="Gene3D" id="2.130.10.10">
    <property type="entry name" value="YVTN repeat-like/Quinoprotein amine dehydrogenase"/>
    <property type="match status" value="1"/>
</dbReference>
<protein>
    <recommendedName>
        <fullName evidence="3">Exo-alpha-sialidase</fullName>
    </recommendedName>
</protein>
<dbReference type="RefSeq" id="WP_306824737.1">
    <property type="nucleotide sequence ID" value="NZ_JAUSQM010000001.1"/>
</dbReference>
<dbReference type="SUPFAM" id="SSF50939">
    <property type="entry name" value="Sialidases"/>
    <property type="match status" value="1"/>
</dbReference>
<dbReference type="Proteomes" id="UP001240447">
    <property type="component" value="Unassembled WGS sequence"/>
</dbReference>
<dbReference type="InterPro" id="IPR036278">
    <property type="entry name" value="Sialidase_sf"/>
</dbReference>
<accession>A0ABT9NKX3</accession>
<dbReference type="EMBL" id="JAUSQM010000001">
    <property type="protein sequence ID" value="MDP9820490.1"/>
    <property type="molecule type" value="Genomic_DNA"/>
</dbReference>
<name>A0ABT9NKX3_9ACTN</name>
<comment type="caution">
    <text evidence="1">The sequence shown here is derived from an EMBL/GenBank/DDBJ whole genome shotgun (WGS) entry which is preliminary data.</text>
</comment>
<proteinExistence type="predicted"/>
<dbReference type="InterPro" id="IPR015943">
    <property type="entry name" value="WD40/YVTN_repeat-like_dom_sf"/>
</dbReference>
<gene>
    <name evidence="1" type="ORF">J2S59_000299</name>
</gene>
<dbReference type="CDD" id="cd15482">
    <property type="entry name" value="Sialidase_non-viral"/>
    <property type="match status" value="1"/>
</dbReference>
<sequence length="680" mass="71572">MTYGLPTRGQADWDDELNSSVESLRGLAQNADAKASAAVSTANSAAHTAADAIARSNLALGSKVPEDIIGAPMGVAGLDSGGRLPDGQLPVGVETEVGAAAKADAAESEAKSYADGLAFVLDWRTSDLESATSLLDGRASSLEALTTEGRLSESALTGEIVAGIDAAPVARTAAPASAQFAPPLGFAHVDTIKGYAFLNFEPGSGDMIASVLGSAAGSSIARSTDSGKTWTTIGVVDPDNTPGHLWYTAAGAWLCSSNGGRLYRSTDAGATWAQVSGLDPGVGILQEGLTQDAGGTLYAARYGGGGNKVYASTDDGVTWTVHSTFATSDAGDPQPTIRHIHGIKSLPSGLWLYTGDNHLQCGFWRWESGAWVRKSPAVPDPDAQIWRAVGLTERNGWLYWIQDGAGGAPARKPAIFKAHPSDLAGTVIEVAGDLPIGGWYTAHMADGTILIGGVVEVNFGDEEDRAVRLWAVTPDDKVHELYAAERVPDAVVDFTALRNLHVRASDGLVAFTVNQVDFTGPGASSYASVFGHVRQGGARFVPSPQATPQAFSGTPRTLHRSVITTSSPVYAGLTEALMPEMRVKVPSRMRPMLVLIKATVSMSAANVEGRFTLYRNGSAVPGNTWTIKPTTTDYFPMVWWAIVDPLNLVDQTFELHWMSTSNGVQVRSLFSDRSLTVLEL</sequence>